<dbReference type="RefSeq" id="WP_013515502.1">
    <property type="nucleotide sequence ID" value="NC_014844.1"/>
</dbReference>
<dbReference type="Proteomes" id="UP000002191">
    <property type="component" value="Chromosome"/>
</dbReference>
<reference evidence="2 3" key="2">
    <citation type="journal article" date="2014" name="Genome Announc.">
        <title>Complete Genome Sequence of the Subsurface, Mesophilic Sulfate-Reducing Bacterium Desulfovibrio aespoeensis Aspo-2.</title>
        <authorList>
            <person name="Pedersen K."/>
            <person name="Bengtsson A."/>
            <person name="Edlund J."/>
            <person name="Rabe L."/>
            <person name="Hazen T."/>
            <person name="Chakraborty R."/>
            <person name="Goodwin L."/>
            <person name="Shapiro N."/>
        </authorList>
    </citation>
    <scope>NUCLEOTIDE SEQUENCE [LARGE SCALE GENOMIC DNA]</scope>
    <source>
        <strain evidence="3">ATCC 700646 / DSM 10631 / Aspo-2</strain>
    </source>
</reference>
<evidence type="ECO:0000313" key="2">
    <source>
        <dbReference type="EMBL" id="ADU63596.1"/>
    </source>
</evidence>
<evidence type="ECO:0008006" key="4">
    <source>
        <dbReference type="Google" id="ProtNLM"/>
    </source>
</evidence>
<keyword evidence="1" id="KW-0732">Signal</keyword>
<evidence type="ECO:0000256" key="1">
    <source>
        <dbReference type="SAM" id="SignalP"/>
    </source>
</evidence>
<dbReference type="InterPro" id="IPR036249">
    <property type="entry name" value="Thioredoxin-like_sf"/>
</dbReference>
<proteinExistence type="predicted"/>
<dbReference type="SUPFAM" id="SSF52833">
    <property type="entry name" value="Thioredoxin-like"/>
    <property type="match status" value="1"/>
</dbReference>
<dbReference type="HOGENOM" id="CLU_1308462_0_0_7"/>
<dbReference type="AlphaFoldDB" id="E6VVN8"/>
<dbReference type="EMBL" id="CP002431">
    <property type="protein sequence ID" value="ADU63596.1"/>
    <property type="molecule type" value="Genomic_DNA"/>
</dbReference>
<accession>E6VVN8</accession>
<evidence type="ECO:0000313" key="3">
    <source>
        <dbReference type="Proteomes" id="UP000002191"/>
    </source>
</evidence>
<name>E6VVN8_PSEA9</name>
<organism evidence="2 3">
    <name type="scientific">Pseudodesulfovibrio aespoeensis (strain ATCC 700646 / DSM 10631 / Aspo-2)</name>
    <name type="common">Desulfovibrio aespoeensis</name>
    <dbReference type="NCBI Taxonomy" id="643562"/>
    <lineage>
        <taxon>Bacteria</taxon>
        <taxon>Pseudomonadati</taxon>
        <taxon>Thermodesulfobacteriota</taxon>
        <taxon>Desulfovibrionia</taxon>
        <taxon>Desulfovibrionales</taxon>
        <taxon>Desulfovibrionaceae</taxon>
    </lineage>
</organism>
<dbReference type="eggNOG" id="ENOG50303AC">
    <property type="taxonomic scope" value="Bacteria"/>
</dbReference>
<dbReference type="OrthoDB" id="9800545at2"/>
<protein>
    <recommendedName>
        <fullName evidence="4">Thioredoxin-like fold domain-containing protein</fullName>
    </recommendedName>
</protein>
<dbReference type="STRING" id="643562.Daes_2598"/>
<dbReference type="KEGG" id="das:Daes_2598"/>
<feature type="signal peptide" evidence="1">
    <location>
        <begin position="1"/>
        <end position="22"/>
    </location>
</feature>
<feature type="chain" id="PRO_5003211380" description="Thioredoxin-like fold domain-containing protein" evidence="1">
    <location>
        <begin position="23"/>
        <end position="220"/>
    </location>
</feature>
<keyword evidence="3" id="KW-1185">Reference proteome</keyword>
<dbReference type="Gene3D" id="3.40.30.10">
    <property type="entry name" value="Glutaredoxin"/>
    <property type="match status" value="1"/>
</dbReference>
<sequence precursor="true">MRKSILPILLAALLTVSLFIPAAGLAADPAVSADQPGCAPQYRALADAAVVEIRGTGDMEAVVVTDPLCWHCRLGHKLLGQYPELYGSLKLLFFPRAGSIGSDMAAWIIEDAAGTERLGLLLDFAYGTLRQPKTADLDEARMLVLAQFAEAFPAMLSGTTLPELFDRLKQDHEAHVLAGAELARTAEIPGTPVLIAGGVLVMGYGPDAWLKALGEAGVCK</sequence>
<reference evidence="3" key="1">
    <citation type="submission" date="2010-12" db="EMBL/GenBank/DDBJ databases">
        <title>Complete sequence of Desulfovibrio aespoeensis Aspo-2.</title>
        <authorList>
            <consortium name="US DOE Joint Genome Institute"/>
            <person name="Lucas S."/>
            <person name="Copeland A."/>
            <person name="Lapidus A."/>
            <person name="Cheng J.-F."/>
            <person name="Goodwin L."/>
            <person name="Pitluck S."/>
            <person name="Chertkov O."/>
            <person name="Misra M."/>
            <person name="Detter J.C."/>
            <person name="Han C."/>
            <person name="Tapia R."/>
            <person name="Land M."/>
            <person name="Hauser L."/>
            <person name="Kyrpides N."/>
            <person name="Ivanova N."/>
            <person name="Ovchinnikova G."/>
            <person name="Pedersen K."/>
            <person name="Jagevall S."/>
            <person name="Hazen T."/>
            <person name="Woyke T."/>
        </authorList>
    </citation>
    <scope>NUCLEOTIDE SEQUENCE [LARGE SCALE GENOMIC DNA]</scope>
    <source>
        <strain evidence="3">ATCC 700646 / DSM 10631 / Aspo-2</strain>
    </source>
</reference>
<gene>
    <name evidence="2" type="ordered locus">Daes_2598</name>
</gene>